<dbReference type="InterPro" id="IPR050723">
    <property type="entry name" value="CFA/CMAS"/>
</dbReference>
<dbReference type="InterPro" id="IPR025714">
    <property type="entry name" value="Methyltranfer_dom"/>
</dbReference>
<dbReference type="Proteomes" id="UP000035514">
    <property type="component" value="Unassembled WGS sequence"/>
</dbReference>
<evidence type="ECO:0000259" key="1">
    <source>
        <dbReference type="Pfam" id="PF13847"/>
    </source>
</evidence>
<dbReference type="Gene3D" id="3.40.50.150">
    <property type="entry name" value="Vaccinia Virus protein VP39"/>
    <property type="match status" value="1"/>
</dbReference>
<proteinExistence type="predicted"/>
<keyword evidence="2" id="KW-0489">Methyltransferase</keyword>
<dbReference type="PATRIC" id="fig|1447256.3.peg.805"/>
<gene>
    <name evidence="2" type="ORF">AA20_04160</name>
</gene>
<dbReference type="SUPFAM" id="SSF53335">
    <property type="entry name" value="S-adenosyl-L-methionine-dependent methyltransferases"/>
    <property type="match status" value="1"/>
</dbReference>
<evidence type="ECO:0000313" key="3">
    <source>
        <dbReference type="Proteomes" id="UP000035514"/>
    </source>
</evidence>
<dbReference type="InterPro" id="IPR029063">
    <property type="entry name" value="SAM-dependent_MTases_sf"/>
</dbReference>
<dbReference type="PANTHER" id="PTHR43667">
    <property type="entry name" value="CYCLOPROPANE-FATTY-ACYL-PHOSPHOLIPID SYNTHASE"/>
    <property type="match status" value="1"/>
</dbReference>
<dbReference type="EMBL" id="JAIQ01000072">
    <property type="protein sequence ID" value="KLE01156.1"/>
    <property type="molecule type" value="Genomic_DNA"/>
</dbReference>
<feature type="domain" description="Methyltransferase" evidence="1">
    <location>
        <begin position="64"/>
        <end position="162"/>
    </location>
</feature>
<protein>
    <submittedName>
        <fullName evidence="2">Methyltransferase</fullName>
    </submittedName>
</protein>
<name>A0A0G9K411_9BACT</name>
<organism evidence="2 3">
    <name type="scientific">Aliarcobacter butzleri L348</name>
    <dbReference type="NCBI Taxonomy" id="1447256"/>
    <lineage>
        <taxon>Bacteria</taxon>
        <taxon>Pseudomonadati</taxon>
        <taxon>Campylobacterota</taxon>
        <taxon>Epsilonproteobacteria</taxon>
        <taxon>Campylobacterales</taxon>
        <taxon>Arcobacteraceae</taxon>
        <taxon>Aliarcobacter</taxon>
    </lineage>
</organism>
<reference evidence="2 3" key="1">
    <citation type="submission" date="2014-01" db="EMBL/GenBank/DDBJ databases">
        <title>Development of a Comparative Genomic Fingerprinting Assay for High Resolution Genotyping of Arcobacter butzleri.</title>
        <authorList>
            <person name="Webb A.L."/>
            <person name="Inglis G.D."/>
            <person name="Kruczkiewicz P."/>
            <person name="Selinger L.B."/>
            <person name="Taboada E.N."/>
        </authorList>
    </citation>
    <scope>NUCLEOTIDE SEQUENCE [LARGE SCALE GENOMIC DNA]</scope>
    <source>
        <strain evidence="2 3">L348</strain>
    </source>
</reference>
<dbReference type="CDD" id="cd02440">
    <property type="entry name" value="AdoMet_MTases"/>
    <property type="match status" value="1"/>
</dbReference>
<accession>A0A0G9K411</accession>
<dbReference type="GO" id="GO:0032259">
    <property type="term" value="P:methylation"/>
    <property type="evidence" value="ECO:0007669"/>
    <property type="project" value="UniProtKB-KW"/>
</dbReference>
<comment type="caution">
    <text evidence="2">The sequence shown here is derived from an EMBL/GenBank/DDBJ whole genome shotgun (WGS) entry which is preliminary data.</text>
</comment>
<sequence>MPLVNTNLDKLNFSKLYKKQVKNSTFKSKKSSNWDKKAKQFNENVLNSPYIKEFISKVDIKDCQTLLDVGSGPANISLQLAPKLEKVYALDYSLEMLNLAKENAKNLEINNLITIHKSWYDKWNDVPNADIVIASRSMEVKNIKKALKKLNEKANKKVYITTKVGGSFIDNEILNQLKRKINPRPDYIYLINTLHSMGIFAKVDFIKTKNNKLQVKTDEEFIQKVSWSLGKLTKKEEIILKEYFNNTYKHKKEADYLTWAFISWEKVI</sequence>
<dbReference type="GO" id="GO:0008168">
    <property type="term" value="F:methyltransferase activity"/>
    <property type="evidence" value="ECO:0007669"/>
    <property type="project" value="UniProtKB-KW"/>
</dbReference>
<dbReference type="RefSeq" id="WP_046996447.1">
    <property type="nucleotide sequence ID" value="NZ_JAIQ01000072.1"/>
</dbReference>
<keyword evidence="2" id="KW-0808">Transferase</keyword>
<evidence type="ECO:0000313" key="2">
    <source>
        <dbReference type="EMBL" id="KLE01156.1"/>
    </source>
</evidence>
<dbReference type="Pfam" id="PF13847">
    <property type="entry name" value="Methyltransf_31"/>
    <property type="match status" value="1"/>
</dbReference>
<dbReference type="AlphaFoldDB" id="A0A0G9K411"/>
<dbReference type="PANTHER" id="PTHR43667:SF2">
    <property type="entry name" value="FATTY ACID C-METHYL TRANSFERASE"/>
    <property type="match status" value="1"/>
</dbReference>